<feature type="disulfide bond" evidence="10">
    <location>
        <begin position="191"/>
        <end position="200"/>
    </location>
</feature>
<name>A0AAD9JT18_9ANNE</name>
<dbReference type="GO" id="GO:0005102">
    <property type="term" value="F:signaling receptor binding"/>
    <property type="evidence" value="ECO:0007669"/>
    <property type="project" value="TreeGrafter"/>
</dbReference>
<dbReference type="Pfam" id="PF02019">
    <property type="entry name" value="WIF"/>
    <property type="match status" value="1"/>
</dbReference>
<comment type="function">
    <text evidence="1">Binds to WNT proteins and inhibits their activities. May be involved in mesoderm segmentation.</text>
</comment>
<dbReference type="InterPro" id="IPR038677">
    <property type="entry name" value="WIF_sf"/>
</dbReference>
<dbReference type="PRINTS" id="PR01901">
    <property type="entry name" value="WIFPROTEIN"/>
</dbReference>
<dbReference type="GO" id="GO:0005576">
    <property type="term" value="C:extracellular region"/>
    <property type="evidence" value="ECO:0007669"/>
    <property type="project" value="UniProtKB-SubCell"/>
</dbReference>
<keyword evidence="15" id="KW-1185">Reference proteome</keyword>
<dbReference type="PANTHER" id="PTHR14949:SF56">
    <property type="entry name" value="EGF-LIKE-DOMAIN, MULTIPLE 7"/>
    <property type="match status" value="1"/>
</dbReference>
<evidence type="ECO:0000313" key="15">
    <source>
        <dbReference type="Proteomes" id="UP001208570"/>
    </source>
</evidence>
<keyword evidence="10" id="KW-0245">EGF-like domain</keyword>
<evidence type="ECO:0000313" key="14">
    <source>
        <dbReference type="EMBL" id="KAK2158068.1"/>
    </source>
</evidence>
<comment type="subcellular location">
    <subcellularLocation>
        <location evidence="2">Secreted</location>
    </subcellularLocation>
</comment>
<evidence type="ECO:0000256" key="6">
    <source>
        <dbReference type="ARBA" id="ARBA00022687"/>
    </source>
</evidence>
<accession>A0AAD9JT18</accession>
<evidence type="ECO:0000256" key="5">
    <source>
        <dbReference type="ARBA" id="ARBA00022525"/>
    </source>
</evidence>
<protein>
    <recommendedName>
        <fullName evidence="3">Wnt inhibitory factor 1</fullName>
    </recommendedName>
</protein>
<feature type="region of interest" description="Disordered" evidence="11">
    <location>
        <begin position="241"/>
        <end position="283"/>
    </location>
</feature>
<dbReference type="Gene3D" id="2.60.40.2170">
    <property type="entry name" value="Wnt, WIF domain"/>
    <property type="match status" value="1"/>
</dbReference>
<dbReference type="InterPro" id="IPR013309">
    <property type="entry name" value="Wnt-inh"/>
</dbReference>
<dbReference type="SMART" id="SM00181">
    <property type="entry name" value="EGF"/>
    <property type="match status" value="3"/>
</dbReference>
<evidence type="ECO:0000256" key="11">
    <source>
        <dbReference type="SAM" id="MobiDB-lite"/>
    </source>
</evidence>
<feature type="region of interest" description="Disordered" evidence="11">
    <location>
        <begin position="1"/>
        <end position="23"/>
    </location>
</feature>
<dbReference type="PROSITE" id="PS50026">
    <property type="entry name" value="EGF_3"/>
    <property type="match status" value="2"/>
</dbReference>
<comment type="caution">
    <text evidence="10">Lacks conserved residue(s) required for the propagation of feature annotation.</text>
</comment>
<organism evidence="14 15">
    <name type="scientific">Paralvinella palmiformis</name>
    <dbReference type="NCBI Taxonomy" id="53620"/>
    <lineage>
        <taxon>Eukaryota</taxon>
        <taxon>Metazoa</taxon>
        <taxon>Spiralia</taxon>
        <taxon>Lophotrochozoa</taxon>
        <taxon>Annelida</taxon>
        <taxon>Polychaeta</taxon>
        <taxon>Sedentaria</taxon>
        <taxon>Canalipalpata</taxon>
        <taxon>Terebellida</taxon>
        <taxon>Terebelliformia</taxon>
        <taxon>Alvinellidae</taxon>
        <taxon>Paralvinella</taxon>
    </lineage>
</organism>
<dbReference type="PANTHER" id="PTHR14949">
    <property type="entry name" value="EGF-LIKE-DOMAIN, MULTIPLE 7, 8"/>
    <property type="match status" value="1"/>
</dbReference>
<evidence type="ECO:0000256" key="8">
    <source>
        <dbReference type="ARBA" id="ARBA00023157"/>
    </source>
</evidence>
<keyword evidence="9" id="KW-0325">Glycoprotein</keyword>
<evidence type="ECO:0000259" key="12">
    <source>
        <dbReference type="PROSITE" id="PS50026"/>
    </source>
</evidence>
<dbReference type="GO" id="GO:0009986">
    <property type="term" value="C:cell surface"/>
    <property type="evidence" value="ECO:0007669"/>
    <property type="project" value="TreeGrafter"/>
</dbReference>
<evidence type="ECO:0000256" key="9">
    <source>
        <dbReference type="ARBA" id="ARBA00023180"/>
    </source>
</evidence>
<feature type="domain" description="EGF-like" evidence="12">
    <location>
        <begin position="170"/>
        <end position="201"/>
    </location>
</feature>
<feature type="compositionally biased region" description="Basic residues" evidence="11">
    <location>
        <begin position="244"/>
        <end position="265"/>
    </location>
</feature>
<dbReference type="PROSITE" id="PS01186">
    <property type="entry name" value="EGF_2"/>
    <property type="match status" value="3"/>
</dbReference>
<keyword evidence="5" id="KW-0964">Secreted</keyword>
<evidence type="ECO:0000256" key="2">
    <source>
        <dbReference type="ARBA" id="ARBA00004613"/>
    </source>
</evidence>
<reference evidence="14" key="1">
    <citation type="journal article" date="2023" name="Mol. Biol. Evol.">
        <title>Third-Generation Sequencing Reveals the Adaptive Role of the Epigenome in Three Deep-Sea Polychaetes.</title>
        <authorList>
            <person name="Perez M."/>
            <person name="Aroh O."/>
            <person name="Sun Y."/>
            <person name="Lan Y."/>
            <person name="Juniper S.K."/>
            <person name="Young C.R."/>
            <person name="Angers B."/>
            <person name="Qian P.Y."/>
        </authorList>
    </citation>
    <scope>NUCLEOTIDE SEQUENCE</scope>
    <source>
        <strain evidence="14">P08H-3</strain>
    </source>
</reference>
<gene>
    <name evidence="14" type="ORF">LSH36_178g06035</name>
</gene>
<evidence type="ECO:0000256" key="7">
    <source>
        <dbReference type="ARBA" id="ARBA00022729"/>
    </source>
</evidence>
<feature type="disulfide bond" evidence="10">
    <location>
        <begin position="141"/>
        <end position="151"/>
    </location>
</feature>
<evidence type="ECO:0000256" key="10">
    <source>
        <dbReference type="PROSITE-ProRule" id="PRU00076"/>
    </source>
</evidence>
<keyword evidence="8 10" id="KW-1015">Disulfide bond</keyword>
<sequence>MYLQGYKDIGSPDPDVRTRPPGFPDAVGRVRLSRFYTDLWRTVSGDGPPEYPYLYKFTDLRSLDPSTLYDPLLSIPKFGVIPKEKTVFQMTIPCTGKKTAIASMYIVLHIHNSLLGRAIPGSPIKLHLRKRCIAFESKRVCHGSCLNGGVCNDMGRCDCPKGYYGDQCQFGVCHPPCINGGTCITNNSCICLDGYMGQFCQRPYCEQSCGVNGFCADVNKCECYRGWRGRFCHKTTRNLDKQKDRKGKRKKIRHSRKTRLRRGKRDKQGSPREKKKRRKLFVR</sequence>
<dbReference type="Gene3D" id="2.10.25.10">
    <property type="entry name" value="Laminin"/>
    <property type="match status" value="3"/>
</dbReference>
<feature type="disulfide bond" evidence="10">
    <location>
        <begin position="173"/>
        <end position="183"/>
    </location>
</feature>
<dbReference type="PROSITE" id="PS00022">
    <property type="entry name" value="EGF_1"/>
    <property type="match status" value="3"/>
</dbReference>
<dbReference type="EMBL" id="JAODUP010000178">
    <property type="protein sequence ID" value="KAK2158068.1"/>
    <property type="molecule type" value="Genomic_DNA"/>
</dbReference>
<proteinExistence type="predicted"/>
<keyword evidence="7" id="KW-0732">Signal</keyword>
<evidence type="ECO:0000256" key="3">
    <source>
        <dbReference type="ARBA" id="ARBA00013854"/>
    </source>
</evidence>
<keyword evidence="6" id="KW-0879">Wnt signaling pathway</keyword>
<feature type="domain" description="EGF-like" evidence="12">
    <location>
        <begin position="137"/>
        <end position="169"/>
    </location>
</feature>
<dbReference type="Proteomes" id="UP001208570">
    <property type="component" value="Unassembled WGS sequence"/>
</dbReference>
<evidence type="ECO:0000256" key="1">
    <source>
        <dbReference type="ARBA" id="ARBA00003309"/>
    </source>
</evidence>
<comment type="caution">
    <text evidence="14">The sequence shown here is derived from an EMBL/GenBank/DDBJ whole genome shotgun (WGS) entry which is preliminary data.</text>
</comment>
<dbReference type="GO" id="GO:0016055">
    <property type="term" value="P:Wnt signaling pathway"/>
    <property type="evidence" value="ECO:0007669"/>
    <property type="project" value="UniProtKB-KW"/>
</dbReference>
<feature type="compositionally biased region" description="Basic residues" evidence="11">
    <location>
        <begin position="273"/>
        <end position="283"/>
    </location>
</feature>
<dbReference type="InterPro" id="IPR050969">
    <property type="entry name" value="Dev_Signal_Modulators"/>
</dbReference>
<dbReference type="InterPro" id="IPR003306">
    <property type="entry name" value="WIF"/>
</dbReference>
<evidence type="ECO:0000256" key="4">
    <source>
        <dbReference type="ARBA" id="ARBA00022473"/>
    </source>
</evidence>
<dbReference type="CDD" id="cd00054">
    <property type="entry name" value="EGF_CA"/>
    <property type="match status" value="1"/>
</dbReference>
<dbReference type="PROSITE" id="PS50814">
    <property type="entry name" value="WIF"/>
    <property type="match status" value="1"/>
</dbReference>
<feature type="disulfide bond" evidence="10">
    <location>
        <begin position="159"/>
        <end position="168"/>
    </location>
</feature>
<feature type="domain" description="WIF" evidence="13">
    <location>
        <begin position="1"/>
        <end position="132"/>
    </location>
</feature>
<dbReference type="InterPro" id="IPR000742">
    <property type="entry name" value="EGF"/>
</dbReference>
<dbReference type="SUPFAM" id="SSF57196">
    <property type="entry name" value="EGF/Laminin"/>
    <property type="match status" value="1"/>
</dbReference>
<dbReference type="AlphaFoldDB" id="A0AAD9JT18"/>
<keyword evidence="4" id="KW-0217">Developmental protein</keyword>
<evidence type="ECO:0000259" key="13">
    <source>
        <dbReference type="PROSITE" id="PS50814"/>
    </source>
</evidence>